<proteinExistence type="predicted"/>
<keyword evidence="3" id="KW-1185">Reference proteome</keyword>
<accession>A0A542DR25</accession>
<protein>
    <recommendedName>
        <fullName evidence="4">Ribosomally synthesized peptide with SipW-like signal peptide</fullName>
    </recommendedName>
</protein>
<evidence type="ECO:0000313" key="3">
    <source>
        <dbReference type="Proteomes" id="UP000320876"/>
    </source>
</evidence>
<sequence>MKKIRTMASVAAMGATAALVGGVLSPGVAAAQDDRLELSYNVTGSAYVAGMDSNIPIEATVDVQLDLKTGDFDSQFTQTSVPHVKFKAFGMFDSELDVEFYEAAPSSGTFQAGEVDFTLPLQIKLRELTALGFPLMVGENCVQQEPPTLNLGSVDEFIPTEGGSLETVEPYTLSEWSEDCGFSTFLINMNSAGGDNTAEVTLTAK</sequence>
<dbReference type="Proteomes" id="UP000320876">
    <property type="component" value="Unassembled WGS sequence"/>
</dbReference>
<dbReference type="EMBL" id="VFML01000001">
    <property type="protein sequence ID" value="TQJ05553.1"/>
    <property type="molecule type" value="Genomic_DNA"/>
</dbReference>
<dbReference type="OrthoDB" id="4863392at2"/>
<reference evidence="2 3" key="1">
    <citation type="submission" date="2019-06" db="EMBL/GenBank/DDBJ databases">
        <title>Sequencing the genomes of 1000 actinobacteria strains.</title>
        <authorList>
            <person name="Klenk H.-P."/>
        </authorList>
    </citation>
    <scope>NUCLEOTIDE SEQUENCE [LARGE SCALE GENOMIC DNA]</scope>
    <source>
        <strain evidence="2 3">DSM 45679</strain>
    </source>
</reference>
<feature type="signal peptide" evidence="1">
    <location>
        <begin position="1"/>
        <end position="31"/>
    </location>
</feature>
<organism evidence="2 3">
    <name type="scientific">Amycolatopsis cihanbeyliensis</name>
    <dbReference type="NCBI Taxonomy" id="1128664"/>
    <lineage>
        <taxon>Bacteria</taxon>
        <taxon>Bacillati</taxon>
        <taxon>Actinomycetota</taxon>
        <taxon>Actinomycetes</taxon>
        <taxon>Pseudonocardiales</taxon>
        <taxon>Pseudonocardiaceae</taxon>
        <taxon>Amycolatopsis</taxon>
    </lineage>
</organism>
<name>A0A542DR25_AMYCI</name>
<keyword evidence="1" id="KW-0732">Signal</keyword>
<dbReference type="AlphaFoldDB" id="A0A542DR25"/>
<dbReference type="RefSeq" id="WP_142001062.1">
    <property type="nucleotide sequence ID" value="NZ_VFML01000001.1"/>
</dbReference>
<gene>
    <name evidence="2" type="ORF">FB471_5390</name>
</gene>
<comment type="caution">
    <text evidence="2">The sequence shown here is derived from an EMBL/GenBank/DDBJ whole genome shotgun (WGS) entry which is preliminary data.</text>
</comment>
<feature type="chain" id="PRO_5021785842" description="Ribosomally synthesized peptide with SipW-like signal peptide" evidence="1">
    <location>
        <begin position="32"/>
        <end position="205"/>
    </location>
</feature>
<evidence type="ECO:0000313" key="2">
    <source>
        <dbReference type="EMBL" id="TQJ05553.1"/>
    </source>
</evidence>
<evidence type="ECO:0008006" key="4">
    <source>
        <dbReference type="Google" id="ProtNLM"/>
    </source>
</evidence>
<evidence type="ECO:0000256" key="1">
    <source>
        <dbReference type="SAM" id="SignalP"/>
    </source>
</evidence>